<evidence type="ECO:0000256" key="1">
    <source>
        <dbReference type="ARBA" id="ARBA00000900"/>
    </source>
</evidence>
<keyword evidence="11 15" id="KW-0472">Membrane</keyword>
<dbReference type="Proteomes" id="UP001605036">
    <property type="component" value="Unassembled WGS sequence"/>
</dbReference>
<dbReference type="InterPro" id="IPR044602">
    <property type="entry name" value="ATL10/ATL72-79-like"/>
</dbReference>
<comment type="similarity">
    <text evidence="12">Belongs to the RING-type zinc finger family. ATL subfamily.</text>
</comment>
<dbReference type="GO" id="GO:0061630">
    <property type="term" value="F:ubiquitin protein ligase activity"/>
    <property type="evidence" value="ECO:0007669"/>
    <property type="project" value="UniProtKB-EC"/>
</dbReference>
<sequence length="246" mass="26601">MEKTVVSGGVVSDSVIQKACISFNLRRALISLHEISLRLLEETTADSPTTEPTTPSRGGRERSGNGSSAFGSLDPKVVIILVVLLFAVILFALFCAAFRNTVMRCVLWRSGGARSSPVQGLDAKALAILAVRSYRRAQFEKLTDDTPVECSICLIDFVENENVRLLPRCNHVFHVNCIDTWFLSHVSCPVCRDGVTDDPKPQASAVIGLEEQSGPLVNSHPGQNTIRTELSREAASSSNSRGDGSS</sequence>
<dbReference type="FunFam" id="3.30.40.10:FF:000187">
    <property type="entry name" value="E3 ubiquitin-protein ligase ATL6"/>
    <property type="match status" value="1"/>
</dbReference>
<keyword evidence="7" id="KW-0479">Metal-binding</keyword>
<proteinExistence type="inferred from homology"/>
<dbReference type="EC" id="2.3.2.27" evidence="4"/>
<feature type="compositionally biased region" description="Low complexity" evidence="14">
    <location>
        <begin position="236"/>
        <end position="246"/>
    </location>
</feature>
<dbReference type="PANTHER" id="PTHR46905">
    <property type="entry name" value="RING-H2 FINGER PROTEIN ATL78"/>
    <property type="match status" value="1"/>
</dbReference>
<comment type="subcellular location">
    <subcellularLocation>
        <location evidence="2">Membrane</location>
        <topology evidence="2">Single-pass membrane protein</topology>
    </subcellularLocation>
</comment>
<reference evidence="17 18" key="1">
    <citation type="submission" date="2024-09" db="EMBL/GenBank/DDBJ databases">
        <title>Chromosome-scale assembly of Riccia fluitans.</title>
        <authorList>
            <person name="Paukszto L."/>
            <person name="Sawicki J."/>
            <person name="Karawczyk K."/>
            <person name="Piernik-Szablinska J."/>
            <person name="Szczecinska M."/>
            <person name="Mazdziarz M."/>
        </authorList>
    </citation>
    <scope>NUCLEOTIDE SEQUENCE [LARGE SCALE GENOMIC DNA]</scope>
    <source>
        <strain evidence="17">Rf_01</strain>
        <tissue evidence="17">Aerial parts of the thallus</tissue>
    </source>
</reference>
<dbReference type="CDD" id="cd16461">
    <property type="entry name" value="RING-H2_EL5-like"/>
    <property type="match status" value="1"/>
</dbReference>
<evidence type="ECO:0000256" key="2">
    <source>
        <dbReference type="ARBA" id="ARBA00004167"/>
    </source>
</evidence>
<evidence type="ECO:0000256" key="4">
    <source>
        <dbReference type="ARBA" id="ARBA00012483"/>
    </source>
</evidence>
<dbReference type="GO" id="GO:0016020">
    <property type="term" value="C:membrane"/>
    <property type="evidence" value="ECO:0007669"/>
    <property type="project" value="UniProtKB-SubCell"/>
</dbReference>
<keyword evidence="9" id="KW-0862">Zinc</keyword>
<gene>
    <name evidence="17" type="ORF">R1flu_007276</name>
</gene>
<evidence type="ECO:0000256" key="13">
    <source>
        <dbReference type="PROSITE-ProRule" id="PRU00175"/>
    </source>
</evidence>
<evidence type="ECO:0000256" key="14">
    <source>
        <dbReference type="SAM" id="MobiDB-lite"/>
    </source>
</evidence>
<evidence type="ECO:0000256" key="9">
    <source>
        <dbReference type="ARBA" id="ARBA00022833"/>
    </source>
</evidence>
<evidence type="ECO:0000256" key="10">
    <source>
        <dbReference type="ARBA" id="ARBA00022989"/>
    </source>
</evidence>
<evidence type="ECO:0000256" key="8">
    <source>
        <dbReference type="ARBA" id="ARBA00022786"/>
    </source>
</evidence>
<evidence type="ECO:0000259" key="16">
    <source>
        <dbReference type="PROSITE" id="PS50089"/>
    </source>
</evidence>
<evidence type="ECO:0000256" key="11">
    <source>
        <dbReference type="ARBA" id="ARBA00023136"/>
    </source>
</evidence>
<dbReference type="InterPro" id="IPR001841">
    <property type="entry name" value="Znf_RING"/>
</dbReference>
<dbReference type="PANTHER" id="PTHR46905:SF7">
    <property type="entry name" value="RING-H2 FINGER PROTEIN ATL78"/>
    <property type="match status" value="1"/>
</dbReference>
<dbReference type="PROSITE" id="PS50089">
    <property type="entry name" value="ZF_RING_2"/>
    <property type="match status" value="1"/>
</dbReference>
<evidence type="ECO:0000256" key="15">
    <source>
        <dbReference type="SAM" id="Phobius"/>
    </source>
</evidence>
<keyword evidence="6 15" id="KW-0812">Transmembrane</keyword>
<accession>A0ABD1Z2I3</accession>
<dbReference type="SUPFAM" id="SSF57850">
    <property type="entry name" value="RING/U-box"/>
    <property type="match status" value="1"/>
</dbReference>
<evidence type="ECO:0000256" key="12">
    <source>
        <dbReference type="ARBA" id="ARBA00024209"/>
    </source>
</evidence>
<dbReference type="Pfam" id="PF13639">
    <property type="entry name" value="zf-RING_2"/>
    <property type="match status" value="1"/>
</dbReference>
<evidence type="ECO:0000256" key="6">
    <source>
        <dbReference type="ARBA" id="ARBA00022692"/>
    </source>
</evidence>
<dbReference type="Gene3D" id="3.30.40.10">
    <property type="entry name" value="Zinc/RING finger domain, C3HC4 (zinc finger)"/>
    <property type="match status" value="1"/>
</dbReference>
<dbReference type="SMART" id="SM00184">
    <property type="entry name" value="RING"/>
    <property type="match status" value="1"/>
</dbReference>
<keyword evidence="13" id="KW-0863">Zinc-finger</keyword>
<evidence type="ECO:0000256" key="5">
    <source>
        <dbReference type="ARBA" id="ARBA00022679"/>
    </source>
</evidence>
<organism evidence="17 18">
    <name type="scientific">Riccia fluitans</name>
    <dbReference type="NCBI Taxonomy" id="41844"/>
    <lineage>
        <taxon>Eukaryota</taxon>
        <taxon>Viridiplantae</taxon>
        <taxon>Streptophyta</taxon>
        <taxon>Embryophyta</taxon>
        <taxon>Marchantiophyta</taxon>
        <taxon>Marchantiopsida</taxon>
        <taxon>Marchantiidae</taxon>
        <taxon>Marchantiales</taxon>
        <taxon>Ricciaceae</taxon>
        <taxon>Riccia</taxon>
    </lineage>
</organism>
<feature type="compositionally biased region" description="Low complexity" evidence="14">
    <location>
        <begin position="45"/>
        <end position="57"/>
    </location>
</feature>
<dbReference type="InterPro" id="IPR013083">
    <property type="entry name" value="Znf_RING/FYVE/PHD"/>
</dbReference>
<dbReference type="AlphaFoldDB" id="A0ABD1Z2I3"/>
<keyword evidence="5" id="KW-0808">Transferase</keyword>
<evidence type="ECO:0000313" key="18">
    <source>
        <dbReference type="Proteomes" id="UP001605036"/>
    </source>
</evidence>
<keyword evidence="10 15" id="KW-1133">Transmembrane helix</keyword>
<evidence type="ECO:0000256" key="7">
    <source>
        <dbReference type="ARBA" id="ARBA00022723"/>
    </source>
</evidence>
<feature type="domain" description="RING-type" evidence="16">
    <location>
        <begin position="150"/>
        <end position="192"/>
    </location>
</feature>
<dbReference type="EMBL" id="JBHFFA010000003">
    <property type="protein sequence ID" value="KAL2635797.1"/>
    <property type="molecule type" value="Genomic_DNA"/>
</dbReference>
<feature type="region of interest" description="Disordered" evidence="14">
    <location>
        <begin position="209"/>
        <end position="246"/>
    </location>
</feature>
<evidence type="ECO:0000313" key="17">
    <source>
        <dbReference type="EMBL" id="KAL2635797.1"/>
    </source>
</evidence>
<comment type="pathway">
    <text evidence="3">Protein modification; protein ubiquitination.</text>
</comment>
<comment type="catalytic activity">
    <reaction evidence="1">
        <text>S-ubiquitinyl-[E2 ubiquitin-conjugating enzyme]-L-cysteine + [acceptor protein]-L-lysine = [E2 ubiquitin-conjugating enzyme]-L-cysteine + N(6)-ubiquitinyl-[acceptor protein]-L-lysine.</text>
        <dbReference type="EC" id="2.3.2.27"/>
    </reaction>
</comment>
<feature type="region of interest" description="Disordered" evidence="14">
    <location>
        <begin position="43"/>
        <end position="68"/>
    </location>
</feature>
<name>A0ABD1Z2I3_9MARC</name>
<keyword evidence="8" id="KW-0833">Ubl conjugation pathway</keyword>
<comment type="caution">
    <text evidence="17">The sequence shown here is derived from an EMBL/GenBank/DDBJ whole genome shotgun (WGS) entry which is preliminary data.</text>
</comment>
<protein>
    <recommendedName>
        <fullName evidence="4">RING-type E3 ubiquitin transferase</fullName>
        <ecNumber evidence="4">2.3.2.27</ecNumber>
    </recommendedName>
</protein>
<dbReference type="GO" id="GO:0008270">
    <property type="term" value="F:zinc ion binding"/>
    <property type="evidence" value="ECO:0007669"/>
    <property type="project" value="UniProtKB-KW"/>
</dbReference>
<keyword evidence="18" id="KW-1185">Reference proteome</keyword>
<feature type="transmembrane region" description="Helical" evidence="15">
    <location>
        <begin position="77"/>
        <end position="98"/>
    </location>
</feature>
<evidence type="ECO:0000256" key="3">
    <source>
        <dbReference type="ARBA" id="ARBA00004906"/>
    </source>
</evidence>